<comment type="caution">
    <text evidence="2">The sequence shown here is derived from an EMBL/GenBank/DDBJ whole genome shotgun (WGS) entry which is preliminary data.</text>
</comment>
<evidence type="ECO:0000256" key="1">
    <source>
        <dbReference type="SAM" id="SignalP"/>
    </source>
</evidence>
<evidence type="ECO:0000313" key="2">
    <source>
        <dbReference type="EMBL" id="MBF9223283.1"/>
    </source>
</evidence>
<keyword evidence="1" id="KW-0732">Signal</keyword>
<accession>A0ABS0I8J9</accession>
<proteinExistence type="predicted"/>
<dbReference type="EMBL" id="JADQDM010000013">
    <property type="protein sequence ID" value="MBF9223283.1"/>
    <property type="molecule type" value="Genomic_DNA"/>
</dbReference>
<keyword evidence="3" id="KW-1185">Reference proteome</keyword>
<sequence>MPGFRWVYMLVAAALGLSGPSRAQPMGYRFSRDILAQWKQDPEWSNYQNYAVQFSQIGDYANTLAAQSAYEKGRKQGDTNIKFDPAYFARFHAVGAQQELLKRTAGRQLVILNEAHYQPLNRVFTRSLLAGLYRQGFRYLCLEDLANGPDADAGLNQRKYPVQGTGYYIVEPQYGDLERHALALGFTLVPYEYVPGGGDAANPMARMQARETGQARNIQQILTKDPQAKIVVHCGYGHLVENLLGDGQFGFMGAFLKKYTGLDPFTIHQVDLLEHADATLDNPYRALMRATEPSVFVDGQGALFNSAQNSEKWDASVYFPPTTYQHGRPTWLLLGTERKYFRLNASQLTVAFPCLVRAYKAGEDLSQAIPADVIELPSGAQDRALVLDKGRYTLLLQDSLGKQQQLAVTVR</sequence>
<name>A0ABS0I8J9_9BACT</name>
<feature type="signal peptide" evidence="1">
    <location>
        <begin position="1"/>
        <end position="23"/>
    </location>
</feature>
<organism evidence="2 3">
    <name type="scientific">Hymenobacter ruricola</name>
    <dbReference type="NCBI Taxonomy" id="2791023"/>
    <lineage>
        <taxon>Bacteria</taxon>
        <taxon>Pseudomonadati</taxon>
        <taxon>Bacteroidota</taxon>
        <taxon>Cytophagia</taxon>
        <taxon>Cytophagales</taxon>
        <taxon>Hymenobacteraceae</taxon>
        <taxon>Hymenobacter</taxon>
    </lineage>
</organism>
<protein>
    <submittedName>
        <fullName evidence="2">Uncharacterized protein</fullName>
    </submittedName>
</protein>
<gene>
    <name evidence="2" type="ORF">I2H31_19415</name>
</gene>
<evidence type="ECO:0000313" key="3">
    <source>
        <dbReference type="Proteomes" id="UP000618931"/>
    </source>
</evidence>
<reference evidence="2 3" key="1">
    <citation type="submission" date="2020-11" db="EMBL/GenBank/DDBJ databases">
        <authorList>
            <person name="Kim M.K."/>
        </authorList>
    </citation>
    <scope>NUCLEOTIDE SEQUENCE [LARGE SCALE GENOMIC DNA]</scope>
    <source>
        <strain evidence="2 3">BT662</strain>
    </source>
</reference>
<feature type="chain" id="PRO_5046584121" evidence="1">
    <location>
        <begin position="24"/>
        <end position="411"/>
    </location>
</feature>
<dbReference type="RefSeq" id="WP_196294722.1">
    <property type="nucleotide sequence ID" value="NZ_JADQDM010000013.1"/>
</dbReference>
<dbReference type="Proteomes" id="UP000618931">
    <property type="component" value="Unassembled WGS sequence"/>
</dbReference>